<reference evidence="2" key="1">
    <citation type="submission" date="2023-06" db="EMBL/GenBank/DDBJ databases">
        <title>Genome-scale phylogeny and comparative genomics of the fungal order Sordariales.</title>
        <authorList>
            <consortium name="Lawrence Berkeley National Laboratory"/>
            <person name="Hensen N."/>
            <person name="Bonometti L."/>
            <person name="Westerberg I."/>
            <person name="Brannstrom I.O."/>
            <person name="Guillou S."/>
            <person name="Cros-Aarteil S."/>
            <person name="Calhoun S."/>
            <person name="Haridas S."/>
            <person name="Kuo A."/>
            <person name="Mondo S."/>
            <person name="Pangilinan J."/>
            <person name="Riley R."/>
            <person name="Labutti K."/>
            <person name="Andreopoulos B."/>
            <person name="Lipzen A."/>
            <person name="Chen C."/>
            <person name="Yanf M."/>
            <person name="Daum C."/>
            <person name="Ng V."/>
            <person name="Clum A."/>
            <person name="Steindorff A."/>
            <person name="Ohm R."/>
            <person name="Martin F."/>
            <person name="Silar P."/>
            <person name="Natvig D."/>
            <person name="Lalanne C."/>
            <person name="Gautier V."/>
            <person name="Ament-Velasquez S.L."/>
            <person name="Kruys A."/>
            <person name="Hutchinson M.I."/>
            <person name="Powell A.J."/>
            <person name="Barry K."/>
            <person name="Miller A.N."/>
            <person name="Grigoriev I.V."/>
            <person name="Debuchy R."/>
            <person name="Gladieux P."/>
            <person name="Thoren M.H."/>
            <person name="Johannesson H."/>
        </authorList>
    </citation>
    <scope>NUCLEOTIDE SEQUENCE</scope>
    <source>
        <strain evidence="2">8032-3</strain>
    </source>
</reference>
<protein>
    <submittedName>
        <fullName evidence="2">Uncharacterized protein</fullName>
    </submittedName>
</protein>
<dbReference type="AlphaFoldDB" id="A0AAJ0BRB0"/>
<dbReference type="GeneID" id="85315449"/>
<gene>
    <name evidence="2" type="ORF">QBC33DRAFT_605023</name>
</gene>
<accession>A0AAJ0BRB0</accession>
<feature type="compositionally biased region" description="Basic and acidic residues" evidence="1">
    <location>
        <begin position="19"/>
        <end position="30"/>
    </location>
</feature>
<evidence type="ECO:0000313" key="3">
    <source>
        <dbReference type="Proteomes" id="UP001244011"/>
    </source>
</evidence>
<keyword evidence="3" id="KW-1185">Reference proteome</keyword>
<dbReference type="EMBL" id="MU839056">
    <property type="protein sequence ID" value="KAK1761689.1"/>
    <property type="molecule type" value="Genomic_DNA"/>
</dbReference>
<evidence type="ECO:0000256" key="1">
    <source>
        <dbReference type="SAM" id="MobiDB-lite"/>
    </source>
</evidence>
<organism evidence="2 3">
    <name type="scientific">Phialemonium atrogriseum</name>
    <dbReference type="NCBI Taxonomy" id="1093897"/>
    <lineage>
        <taxon>Eukaryota</taxon>
        <taxon>Fungi</taxon>
        <taxon>Dikarya</taxon>
        <taxon>Ascomycota</taxon>
        <taxon>Pezizomycotina</taxon>
        <taxon>Sordariomycetes</taxon>
        <taxon>Sordariomycetidae</taxon>
        <taxon>Cephalothecales</taxon>
        <taxon>Cephalothecaceae</taxon>
        <taxon>Phialemonium</taxon>
    </lineage>
</organism>
<dbReference type="Proteomes" id="UP001244011">
    <property type="component" value="Unassembled WGS sequence"/>
</dbReference>
<evidence type="ECO:0000313" key="2">
    <source>
        <dbReference type="EMBL" id="KAK1761689.1"/>
    </source>
</evidence>
<feature type="region of interest" description="Disordered" evidence="1">
    <location>
        <begin position="19"/>
        <end position="46"/>
    </location>
</feature>
<comment type="caution">
    <text evidence="2">The sequence shown here is derived from an EMBL/GenBank/DDBJ whole genome shotgun (WGS) entry which is preliminary data.</text>
</comment>
<proteinExistence type="predicted"/>
<dbReference type="RefSeq" id="XP_060277902.1">
    <property type="nucleotide sequence ID" value="XM_060432262.1"/>
</dbReference>
<name>A0AAJ0BRB0_9PEZI</name>
<sequence length="383" mass="41550">MDNAFACRPRRVHDVHIRVHRHQDRDRPSPADEESDDRLGGEGGPYERVINRKGQAFYVPLIVSIISTVQMVNVDFTGSIGLGSAKGAQLYLLCKMDEECFPPDRCDKDGPMKKDNAFGRGEKGPPDVPLALASFSAVTFEDIGAATVDGEALDLAGERILNIDLEAPAGWLGSSLRRHWLESSCSSTPVQALRGILLPREQQQKQGQSMTELELWRSARMRCETALRCIISSAVSNCVTTIDLRTLLPIVESWLDASVTRLNVVPGGCCLYETSECCQATELVRALKKSPALPSRGPSVSSTRQLSTSLVAASIDVIAESSSSPHFGTANWVTCIDLHFALKTLATTEEEGAPGTLVVIVKAAAPASRRGHQPHVRPGRQAR</sequence>